<evidence type="ECO:0000256" key="1">
    <source>
        <dbReference type="SAM" id="MobiDB-lite"/>
    </source>
</evidence>
<feature type="compositionally biased region" description="Basic and acidic residues" evidence="1">
    <location>
        <begin position="42"/>
        <end position="53"/>
    </location>
</feature>
<comment type="caution">
    <text evidence="2">The sequence shown here is derived from an EMBL/GenBank/DDBJ whole genome shotgun (WGS) entry which is preliminary data.</text>
</comment>
<feature type="region of interest" description="Disordered" evidence="1">
    <location>
        <begin position="38"/>
        <end position="79"/>
    </location>
</feature>
<gene>
    <name evidence="2" type="ORF">CH341_16940</name>
</gene>
<dbReference type="Proteomes" id="UP000249130">
    <property type="component" value="Unassembled WGS sequence"/>
</dbReference>
<feature type="compositionally biased region" description="Basic residues" evidence="1">
    <location>
        <begin position="58"/>
        <end position="70"/>
    </location>
</feature>
<sequence length="79" mass="8631">MESIRCASCQALLFRATARAVAGTIEIKCRRCGTINIMRPTEPSHERPERRDGGGGAHGHRAHTSGRRVAARSAPPRLR</sequence>
<dbReference type="InterPro" id="IPR019294">
    <property type="entry name" value="Translation_reg_Com"/>
</dbReference>
<dbReference type="Pfam" id="PF10122">
    <property type="entry name" value="Zn_ribbon_Com"/>
    <property type="match status" value="1"/>
</dbReference>
<protein>
    <recommendedName>
        <fullName evidence="4">Com family DNA-binding transcriptional regulator</fullName>
    </recommendedName>
</protein>
<evidence type="ECO:0000313" key="2">
    <source>
        <dbReference type="EMBL" id="RAI42920.1"/>
    </source>
</evidence>
<organism evidence="2 3">
    <name type="scientific">Rhodoplanes roseus</name>
    <dbReference type="NCBI Taxonomy" id="29409"/>
    <lineage>
        <taxon>Bacteria</taxon>
        <taxon>Pseudomonadati</taxon>
        <taxon>Pseudomonadota</taxon>
        <taxon>Alphaproteobacteria</taxon>
        <taxon>Hyphomicrobiales</taxon>
        <taxon>Nitrobacteraceae</taxon>
        <taxon>Rhodoplanes</taxon>
    </lineage>
</organism>
<dbReference type="OrthoDB" id="5460091at2"/>
<name>A0A327KVK4_9BRAD</name>
<dbReference type="RefSeq" id="WP_111420199.1">
    <property type="nucleotide sequence ID" value="NZ_NPEX01000117.1"/>
</dbReference>
<accession>A0A327KVK4</accession>
<dbReference type="EMBL" id="NPEX01000117">
    <property type="protein sequence ID" value="RAI42920.1"/>
    <property type="molecule type" value="Genomic_DNA"/>
</dbReference>
<proteinExistence type="predicted"/>
<evidence type="ECO:0008006" key="4">
    <source>
        <dbReference type="Google" id="ProtNLM"/>
    </source>
</evidence>
<keyword evidence="3" id="KW-1185">Reference proteome</keyword>
<reference evidence="2 3" key="1">
    <citation type="submission" date="2017-07" db="EMBL/GenBank/DDBJ databases">
        <title>Draft Genome Sequences of Select Purple Nonsulfur Bacteria.</title>
        <authorList>
            <person name="Lasarre B."/>
            <person name="Mckinlay J.B."/>
        </authorList>
    </citation>
    <scope>NUCLEOTIDE SEQUENCE [LARGE SCALE GENOMIC DNA]</scope>
    <source>
        <strain evidence="2 3">DSM 5909</strain>
    </source>
</reference>
<dbReference type="AlphaFoldDB" id="A0A327KVK4"/>
<evidence type="ECO:0000313" key="3">
    <source>
        <dbReference type="Proteomes" id="UP000249130"/>
    </source>
</evidence>